<accession>A0A069QIG7</accession>
<dbReference type="SMART" id="SM00740">
    <property type="entry name" value="PASTA"/>
    <property type="match status" value="2"/>
</dbReference>
<sequence length="229" mass="24660">MKSSDFFGKLTSKYIWLNLAAMAAVLVVLAVGVKFGIDIYTHHGEAIPIPDIRRKSFADAKHILANAGLLIEVTDTGYVRTLPADCILEQSPQPGDRVKSGHVIYVIVNSGNTPTITMPDIIDNSSMREAMAKLRAMGFKVGPAQFIVGEKEWVYGATVNGRHVVAGDKIPVDAVVVLQVGNGSRSASDSSIDYVEPVYNNSQGDTQGEGEVDEFDVVSPAELPQRSDN</sequence>
<dbReference type="PATRIC" id="fig|1122985.7.peg.1495"/>
<evidence type="ECO:0000256" key="1">
    <source>
        <dbReference type="SAM" id="MobiDB-lite"/>
    </source>
</evidence>
<feature type="region of interest" description="Disordered" evidence="1">
    <location>
        <begin position="184"/>
        <end position="229"/>
    </location>
</feature>
<feature type="transmembrane region" description="Helical" evidence="2">
    <location>
        <begin position="14"/>
        <end position="33"/>
    </location>
</feature>
<dbReference type="eggNOG" id="COG2815">
    <property type="taxonomic scope" value="Bacteria"/>
</dbReference>
<dbReference type="AlphaFoldDB" id="A0A069QIG7"/>
<keyword evidence="2" id="KW-1133">Transmembrane helix</keyword>
<dbReference type="CDD" id="cd06577">
    <property type="entry name" value="PASTA_pknB"/>
    <property type="match status" value="1"/>
</dbReference>
<organism evidence="4 5">
    <name type="scientific">Hoylesella loescheii DSM 19665 = JCM 12249 = ATCC 15930</name>
    <dbReference type="NCBI Taxonomy" id="1122985"/>
    <lineage>
        <taxon>Bacteria</taxon>
        <taxon>Pseudomonadati</taxon>
        <taxon>Bacteroidota</taxon>
        <taxon>Bacteroidia</taxon>
        <taxon>Bacteroidales</taxon>
        <taxon>Prevotellaceae</taxon>
        <taxon>Hoylesella</taxon>
    </lineage>
</organism>
<dbReference type="HOGENOM" id="CLU_061566_3_0_10"/>
<keyword evidence="2" id="KW-0812">Transmembrane</keyword>
<dbReference type="SUPFAM" id="SSF54184">
    <property type="entry name" value="Penicillin-binding protein 2x (pbp-2x), c-terminal domain"/>
    <property type="match status" value="1"/>
</dbReference>
<dbReference type="InterPro" id="IPR005543">
    <property type="entry name" value="PASTA_dom"/>
</dbReference>
<dbReference type="EMBL" id="JNGW01000062">
    <property type="protein sequence ID" value="KDR52487.1"/>
    <property type="molecule type" value="Genomic_DNA"/>
</dbReference>
<evidence type="ECO:0000313" key="5">
    <source>
        <dbReference type="Proteomes" id="UP000027442"/>
    </source>
</evidence>
<dbReference type="RefSeq" id="WP_009237542.1">
    <property type="nucleotide sequence ID" value="NZ_KB899222.1"/>
</dbReference>
<feature type="domain" description="PASTA" evidence="3">
    <location>
        <begin position="44"/>
        <end position="110"/>
    </location>
</feature>
<keyword evidence="2" id="KW-0472">Membrane</keyword>
<proteinExistence type="predicted"/>
<name>A0A069QIG7_HOYLO</name>
<dbReference type="Gene3D" id="3.30.10.20">
    <property type="match status" value="1"/>
</dbReference>
<dbReference type="Proteomes" id="UP000027442">
    <property type="component" value="Unassembled WGS sequence"/>
</dbReference>
<evidence type="ECO:0000313" key="4">
    <source>
        <dbReference type="EMBL" id="KDR52487.1"/>
    </source>
</evidence>
<dbReference type="PROSITE" id="PS51178">
    <property type="entry name" value="PASTA"/>
    <property type="match status" value="2"/>
</dbReference>
<feature type="domain" description="PASTA" evidence="3">
    <location>
        <begin position="112"/>
        <end position="182"/>
    </location>
</feature>
<comment type="caution">
    <text evidence="4">The sequence shown here is derived from an EMBL/GenBank/DDBJ whole genome shotgun (WGS) entry which is preliminary data.</text>
</comment>
<protein>
    <submittedName>
        <fullName evidence="4">PASTA domain protein</fullName>
    </submittedName>
</protein>
<evidence type="ECO:0000259" key="3">
    <source>
        <dbReference type="PROSITE" id="PS51178"/>
    </source>
</evidence>
<gene>
    <name evidence="4" type="ORF">HMPREF1991_01440</name>
</gene>
<keyword evidence="5" id="KW-1185">Reference proteome</keyword>
<reference evidence="4 5" key="1">
    <citation type="submission" date="2013-08" db="EMBL/GenBank/DDBJ databases">
        <authorList>
            <person name="Weinstock G."/>
            <person name="Sodergren E."/>
            <person name="Wylie T."/>
            <person name="Fulton L."/>
            <person name="Fulton R."/>
            <person name="Fronick C."/>
            <person name="O'Laughlin M."/>
            <person name="Godfrey J."/>
            <person name="Miner T."/>
            <person name="Herter B."/>
            <person name="Appelbaum E."/>
            <person name="Cordes M."/>
            <person name="Lek S."/>
            <person name="Wollam A."/>
            <person name="Pepin K.H."/>
            <person name="Palsikar V.B."/>
            <person name="Mitreva M."/>
            <person name="Wilson R.K."/>
        </authorList>
    </citation>
    <scope>NUCLEOTIDE SEQUENCE [LARGE SCALE GENOMIC DNA]</scope>
    <source>
        <strain evidence="4 5">ATCC 15930</strain>
    </source>
</reference>
<evidence type="ECO:0000256" key="2">
    <source>
        <dbReference type="SAM" id="Phobius"/>
    </source>
</evidence>
<dbReference type="Pfam" id="PF03793">
    <property type="entry name" value="PASTA"/>
    <property type="match status" value="1"/>
</dbReference>